<accession>A0A2M6WLV7</accession>
<keyword evidence="1" id="KW-1133">Transmembrane helix</keyword>
<comment type="caution">
    <text evidence="2">The sequence shown here is derived from an EMBL/GenBank/DDBJ whole genome shotgun (WGS) entry which is preliminary data.</text>
</comment>
<protein>
    <submittedName>
        <fullName evidence="2">Uncharacterized protein</fullName>
    </submittedName>
</protein>
<evidence type="ECO:0000256" key="1">
    <source>
        <dbReference type="SAM" id="Phobius"/>
    </source>
</evidence>
<name>A0A2M6WLV7_9BACT</name>
<dbReference type="EMBL" id="PFAS01000043">
    <property type="protein sequence ID" value="PIT93770.1"/>
    <property type="molecule type" value="Genomic_DNA"/>
</dbReference>
<keyword evidence="1" id="KW-0472">Membrane</keyword>
<evidence type="ECO:0000313" key="3">
    <source>
        <dbReference type="Proteomes" id="UP000229335"/>
    </source>
</evidence>
<sequence>MTLKTYLTIMFLATAICWAAWAVVINSINPETTNVIGFLLFYSSLFLAIVGTSAIFGFLIRFILLRKELVFRQVAISFRQSFLFASVIIASLILQSFRMLTWYNVLFLVVAVTVLEFFLISYKRV</sequence>
<proteinExistence type="predicted"/>
<feature type="transmembrane region" description="Helical" evidence="1">
    <location>
        <begin position="100"/>
        <end position="122"/>
    </location>
</feature>
<gene>
    <name evidence="2" type="ORF">COU00_02555</name>
</gene>
<evidence type="ECO:0000313" key="2">
    <source>
        <dbReference type="EMBL" id="PIT93770.1"/>
    </source>
</evidence>
<organism evidence="2 3">
    <name type="scientific">Candidatus Falkowbacteria bacterium CG10_big_fil_rev_8_21_14_0_10_43_11</name>
    <dbReference type="NCBI Taxonomy" id="1974568"/>
    <lineage>
        <taxon>Bacteria</taxon>
        <taxon>Candidatus Falkowiibacteriota</taxon>
    </lineage>
</organism>
<dbReference type="Proteomes" id="UP000229335">
    <property type="component" value="Unassembled WGS sequence"/>
</dbReference>
<feature type="transmembrane region" description="Helical" evidence="1">
    <location>
        <begin position="38"/>
        <end position="64"/>
    </location>
</feature>
<reference evidence="3" key="1">
    <citation type="submission" date="2017-09" db="EMBL/GenBank/DDBJ databases">
        <title>Depth-based differentiation of microbial function through sediment-hosted aquifers and enrichment of novel symbionts in the deep terrestrial subsurface.</title>
        <authorList>
            <person name="Probst A.J."/>
            <person name="Ladd B."/>
            <person name="Jarett J.K."/>
            <person name="Geller-Mcgrath D.E."/>
            <person name="Sieber C.M.K."/>
            <person name="Emerson J.B."/>
            <person name="Anantharaman K."/>
            <person name="Thomas B.C."/>
            <person name="Malmstrom R."/>
            <person name="Stieglmeier M."/>
            <person name="Klingl A."/>
            <person name="Woyke T."/>
            <person name="Ryan C.M."/>
            <person name="Banfield J.F."/>
        </authorList>
    </citation>
    <scope>NUCLEOTIDE SEQUENCE [LARGE SCALE GENOMIC DNA]</scope>
</reference>
<feature type="transmembrane region" description="Helical" evidence="1">
    <location>
        <begin position="76"/>
        <end position="94"/>
    </location>
</feature>
<dbReference type="AlphaFoldDB" id="A0A2M6WLV7"/>
<keyword evidence="1" id="KW-0812">Transmembrane</keyword>